<gene>
    <name evidence="1" type="ORF">RFI_23865</name>
</gene>
<evidence type="ECO:0000313" key="1">
    <source>
        <dbReference type="EMBL" id="ETO13503.1"/>
    </source>
</evidence>
<reference evidence="1 2" key="1">
    <citation type="journal article" date="2013" name="Curr. Biol.">
        <title>The Genome of the Foraminiferan Reticulomyxa filosa.</title>
        <authorList>
            <person name="Glockner G."/>
            <person name="Hulsmann N."/>
            <person name="Schleicher M."/>
            <person name="Noegel A.A."/>
            <person name="Eichinger L."/>
            <person name="Gallinger C."/>
            <person name="Pawlowski J."/>
            <person name="Sierra R."/>
            <person name="Euteneuer U."/>
            <person name="Pillet L."/>
            <person name="Moustafa A."/>
            <person name="Platzer M."/>
            <person name="Groth M."/>
            <person name="Szafranski K."/>
            <person name="Schliwa M."/>
        </authorList>
    </citation>
    <scope>NUCLEOTIDE SEQUENCE [LARGE SCALE GENOMIC DNA]</scope>
</reference>
<protein>
    <submittedName>
        <fullName evidence="1">Uncharacterized protein</fullName>
    </submittedName>
</protein>
<evidence type="ECO:0000313" key="2">
    <source>
        <dbReference type="Proteomes" id="UP000023152"/>
    </source>
</evidence>
<comment type="caution">
    <text evidence="1">The sequence shown here is derived from an EMBL/GenBank/DDBJ whole genome shotgun (WGS) entry which is preliminary data.</text>
</comment>
<accession>X6MHL6</accession>
<keyword evidence="2" id="KW-1185">Reference proteome</keyword>
<dbReference type="EMBL" id="ASPP01020569">
    <property type="protein sequence ID" value="ETO13503.1"/>
    <property type="molecule type" value="Genomic_DNA"/>
</dbReference>
<dbReference type="AlphaFoldDB" id="X6MHL6"/>
<name>X6MHL6_RETFI</name>
<dbReference type="Proteomes" id="UP000023152">
    <property type="component" value="Unassembled WGS sequence"/>
</dbReference>
<organism evidence="1 2">
    <name type="scientific">Reticulomyxa filosa</name>
    <dbReference type="NCBI Taxonomy" id="46433"/>
    <lineage>
        <taxon>Eukaryota</taxon>
        <taxon>Sar</taxon>
        <taxon>Rhizaria</taxon>
        <taxon>Retaria</taxon>
        <taxon>Foraminifera</taxon>
        <taxon>Monothalamids</taxon>
        <taxon>Reticulomyxidae</taxon>
        <taxon>Reticulomyxa</taxon>
    </lineage>
</organism>
<proteinExistence type="predicted"/>
<sequence>MTWEKNRNVKQKESKRKKKITILNEFSTFERRYDETKEQLEAIEALDKKWTHICQHKYDNMRKVYEKGNAIIELLRIECKRVCKNGCKCSFKSIYGAVLGGSVQKTVSITENMESDLIFLYKLRRKTLIKENLPSIEKQQQDMMQWIKDCLVRRHQQVGREKQSKPEFGVHSSSNNNLRITTEDISFDVLVTFTYDVRQYCMFDYKTKFCTVYPFTREELHIAAQDLLECSDVYQQDIATMEQEAPDAYYTQEALLGNNTRNAILFLKKWKYEETKEGLGTLWPMSKILELLCVNAYHSLQREKFSPLLSIRIVKRVFEMLSWLGEHIHSEHVIVISWPLLQCSHPLLVRCTKGVQKMIAQNIFGACDVVVLDNVVLSNFFQKKKKKENLENFGKWKDLACVCEAALIDFPLGRVSEFIETCTKTLKDPRAPQKEKESSSEKEYVSVKKIIEHCFTRVTEANVVTITNIWKSIQRTYNLPNKYFFTQGVISRELYELWKSNCVQKCDNDGKDGNGFNLNTNFRWVGTPSHAMQSIINRYTTT</sequence>